<protein>
    <recommendedName>
        <fullName evidence="4">NfeD-like partner-binding protein</fullName>
    </recommendedName>
</protein>
<feature type="transmembrane region" description="Helical" evidence="1">
    <location>
        <begin position="29"/>
        <end position="47"/>
    </location>
</feature>
<gene>
    <name evidence="2" type="ORF">EDD68_11554</name>
</gene>
<dbReference type="Proteomes" id="UP000294650">
    <property type="component" value="Unassembled WGS sequence"/>
</dbReference>
<keyword evidence="1" id="KW-1133">Transmembrane helix</keyword>
<dbReference type="EMBL" id="SMAN01000015">
    <property type="protein sequence ID" value="TCT20003.1"/>
    <property type="molecule type" value="Genomic_DNA"/>
</dbReference>
<keyword evidence="1" id="KW-0472">Membrane</keyword>
<sequence length="83" mass="9980">MREWLVNPSIWIMLAIALFIIEVFTFKFYLLWFAIGAFFTGFISFFWQSPMHLLFIFLSISIILLIFARPSAKKWFAKKEYSQ</sequence>
<evidence type="ECO:0000313" key="2">
    <source>
        <dbReference type="EMBL" id="TCT20003.1"/>
    </source>
</evidence>
<feature type="transmembrane region" description="Helical" evidence="1">
    <location>
        <begin position="53"/>
        <end position="72"/>
    </location>
</feature>
<evidence type="ECO:0000313" key="3">
    <source>
        <dbReference type="Proteomes" id="UP000294650"/>
    </source>
</evidence>
<dbReference type="AlphaFoldDB" id="A0A4R3MZ27"/>
<name>A0A4R3MZ27_9BACI</name>
<evidence type="ECO:0008006" key="4">
    <source>
        <dbReference type="Google" id="ProtNLM"/>
    </source>
</evidence>
<reference evidence="2 3" key="1">
    <citation type="submission" date="2019-03" db="EMBL/GenBank/DDBJ databases">
        <title>Genomic Encyclopedia of Type Strains, Phase IV (KMG-IV): sequencing the most valuable type-strain genomes for metagenomic binning, comparative biology and taxonomic classification.</title>
        <authorList>
            <person name="Goeker M."/>
        </authorList>
    </citation>
    <scope>NUCLEOTIDE SEQUENCE [LARGE SCALE GENOMIC DNA]</scope>
    <source>
        <strain evidence="2 3">DSM 25894</strain>
    </source>
</reference>
<feature type="transmembrane region" description="Helical" evidence="1">
    <location>
        <begin position="6"/>
        <end position="24"/>
    </location>
</feature>
<dbReference type="RefSeq" id="WP_132372261.1">
    <property type="nucleotide sequence ID" value="NZ_SMAN01000015.1"/>
</dbReference>
<proteinExistence type="predicted"/>
<keyword evidence="1" id="KW-0812">Transmembrane</keyword>
<accession>A0A4R3MZ27</accession>
<organism evidence="2 3">
    <name type="scientific">Melghiribacillus thermohalophilus</name>
    <dbReference type="NCBI Taxonomy" id="1324956"/>
    <lineage>
        <taxon>Bacteria</taxon>
        <taxon>Bacillati</taxon>
        <taxon>Bacillota</taxon>
        <taxon>Bacilli</taxon>
        <taxon>Bacillales</taxon>
        <taxon>Bacillaceae</taxon>
        <taxon>Melghiribacillus</taxon>
    </lineage>
</organism>
<evidence type="ECO:0000256" key="1">
    <source>
        <dbReference type="SAM" id="Phobius"/>
    </source>
</evidence>
<comment type="caution">
    <text evidence="2">The sequence shown here is derived from an EMBL/GenBank/DDBJ whole genome shotgun (WGS) entry which is preliminary data.</text>
</comment>
<keyword evidence="3" id="KW-1185">Reference proteome</keyword>